<dbReference type="NCBIfam" id="TIGR02227">
    <property type="entry name" value="sigpep_I_bact"/>
    <property type="match status" value="1"/>
</dbReference>
<comment type="similarity">
    <text evidence="2 3">Belongs to the peptidase S26 family.</text>
</comment>
<comment type="subcellular location">
    <subcellularLocation>
        <location evidence="1">Cell membrane</location>
        <topology evidence="1">Single-pass type II membrane protein</topology>
    </subcellularLocation>
    <subcellularLocation>
        <location evidence="3">Membrane</location>
        <topology evidence="3">Single-pass type II membrane protein</topology>
    </subcellularLocation>
</comment>
<dbReference type="Proteomes" id="UP000195139">
    <property type="component" value="Unassembled WGS sequence"/>
</dbReference>
<gene>
    <name evidence="6" type="ORF">A5880_001945</name>
    <name evidence="5" type="ORF">A5880_002040</name>
</gene>
<name>A0A242CFC9_9ENTE</name>
<reference evidence="5 7" key="2">
    <citation type="submission" date="2018-07" db="EMBL/GenBank/DDBJ databases">
        <title>The Genome Sequence of Enterococcus sp. DIV0659b.</title>
        <authorList>
            <consortium name="The Broad Institute Genomics Platform"/>
            <consortium name="The Broad Institute Genomic Center for Infectious Diseases"/>
            <person name="Earl A."/>
            <person name="Manson A."/>
            <person name="Schwartman J."/>
            <person name="Gilmore M."/>
            <person name="Abouelleil A."/>
            <person name="Cao P."/>
            <person name="Chapman S."/>
            <person name="Cusick C."/>
            <person name="Shea T."/>
            <person name="Young S."/>
            <person name="Neafsey D."/>
            <person name="Nusbaum C."/>
            <person name="Birren B."/>
        </authorList>
    </citation>
    <scope>NUCLEOTIDE SEQUENCE [LARGE SCALE GENOMIC DNA]</scope>
    <source>
        <strain evidence="5 7">4G2_DIV0659</strain>
    </source>
</reference>
<dbReference type="OrthoDB" id="2188996at2"/>
<dbReference type="Pfam" id="PF10502">
    <property type="entry name" value="Peptidase_S26"/>
    <property type="match status" value="1"/>
</dbReference>
<dbReference type="PANTHER" id="PTHR43390:SF1">
    <property type="entry name" value="CHLOROPLAST PROCESSING PEPTIDASE"/>
    <property type="match status" value="1"/>
</dbReference>
<dbReference type="SUPFAM" id="SSF51306">
    <property type="entry name" value="LexA/Signal peptidase"/>
    <property type="match status" value="1"/>
</dbReference>
<dbReference type="RefSeq" id="WP_086330831.1">
    <property type="nucleotide sequence ID" value="NZ_NGLE02000001.1"/>
</dbReference>
<comment type="caution">
    <text evidence="6">The sequence shown here is derived from an EMBL/GenBank/DDBJ whole genome shotgun (WGS) entry which is preliminary data.</text>
</comment>
<dbReference type="PANTHER" id="PTHR43390">
    <property type="entry name" value="SIGNAL PEPTIDASE I"/>
    <property type="match status" value="1"/>
</dbReference>
<keyword evidence="7" id="KW-1185">Reference proteome</keyword>
<dbReference type="GO" id="GO:0005886">
    <property type="term" value="C:plasma membrane"/>
    <property type="evidence" value="ECO:0007669"/>
    <property type="project" value="UniProtKB-SubCell"/>
</dbReference>
<evidence type="ECO:0000313" key="5">
    <source>
        <dbReference type="EMBL" id="MEI5994482.1"/>
    </source>
</evidence>
<dbReference type="GO" id="GO:0006465">
    <property type="term" value="P:signal peptide processing"/>
    <property type="evidence" value="ECO:0007669"/>
    <property type="project" value="InterPro"/>
</dbReference>
<accession>A0A242CFC9</accession>
<dbReference type="GO" id="GO:0004252">
    <property type="term" value="F:serine-type endopeptidase activity"/>
    <property type="evidence" value="ECO:0007669"/>
    <property type="project" value="InterPro"/>
</dbReference>
<organism evidence="6">
    <name type="scientific">Candidatus Enterococcus mansonii</name>
    <dbReference type="NCBI Taxonomy" id="1834181"/>
    <lineage>
        <taxon>Bacteria</taxon>
        <taxon>Bacillati</taxon>
        <taxon>Bacillota</taxon>
        <taxon>Bacilli</taxon>
        <taxon>Lactobacillales</taxon>
        <taxon>Enterococcaceae</taxon>
        <taxon>Enterococcus</taxon>
    </lineage>
</organism>
<dbReference type="EMBL" id="NGLE02000001">
    <property type="protein sequence ID" value="MEI5994482.1"/>
    <property type="molecule type" value="Genomic_DNA"/>
</dbReference>
<dbReference type="Gene3D" id="2.10.109.10">
    <property type="entry name" value="Umud Fragment, subunit A"/>
    <property type="match status" value="1"/>
</dbReference>
<dbReference type="InterPro" id="IPR036286">
    <property type="entry name" value="LexA/Signal_pep-like_sf"/>
</dbReference>
<keyword evidence="3" id="KW-0378">Hydrolase</keyword>
<dbReference type="PRINTS" id="PR00727">
    <property type="entry name" value="LEADERPTASE"/>
</dbReference>
<feature type="domain" description="Peptidase S26" evidence="4">
    <location>
        <begin position="27"/>
        <end position="193"/>
    </location>
</feature>
<evidence type="ECO:0000256" key="3">
    <source>
        <dbReference type="RuleBase" id="RU362042"/>
    </source>
</evidence>
<reference evidence="6" key="1">
    <citation type="submission" date="2017-05" db="EMBL/GenBank/DDBJ databases">
        <title>The Genome Sequence of Enterococcus sp. 4G2_DIV0659.</title>
        <authorList>
            <consortium name="The Broad Institute Genomics Platform"/>
            <consortium name="The Broad Institute Genomic Center for Infectious Diseases"/>
            <person name="Earl A."/>
            <person name="Manson A."/>
            <person name="Schwartman J."/>
            <person name="Gilmore M."/>
            <person name="Abouelleil A."/>
            <person name="Cao P."/>
            <person name="Chapman S."/>
            <person name="Cusick C."/>
            <person name="Shea T."/>
            <person name="Young S."/>
            <person name="Neafsey D."/>
            <person name="Nusbaum C."/>
            <person name="Birren B."/>
        </authorList>
    </citation>
    <scope>NUCLEOTIDE SEQUENCE [LARGE SCALE GENOMIC DNA]</scope>
    <source>
        <strain evidence="6">4G2_DIV0659</strain>
    </source>
</reference>
<dbReference type="CDD" id="cd06530">
    <property type="entry name" value="S26_SPase_I"/>
    <property type="match status" value="1"/>
</dbReference>
<evidence type="ECO:0000256" key="1">
    <source>
        <dbReference type="ARBA" id="ARBA00004401"/>
    </source>
</evidence>
<dbReference type="InterPro" id="IPR019533">
    <property type="entry name" value="Peptidase_S26"/>
</dbReference>
<dbReference type="EC" id="3.4.21.89" evidence="3"/>
<evidence type="ECO:0000256" key="2">
    <source>
        <dbReference type="ARBA" id="ARBA00009370"/>
    </source>
</evidence>
<comment type="catalytic activity">
    <reaction evidence="3">
        <text>Cleavage of hydrophobic, N-terminal signal or leader sequences from secreted and periplasmic proteins.</text>
        <dbReference type="EC" id="3.4.21.89"/>
    </reaction>
</comment>
<sequence>MEKKKARKRRKRKVRSFRQKKWRQLRLELLLSMFISSLFFTLGAFFLFAFPIVQGYGMSGILENKDRLVVYKFGDIERFSLVYLNVPNKPKEKSIRRVIGLPGEEITYKNDQLFVNGQEKVERYLTEKVYRAKQEEYLFTEDFTMRKLAKTNVSRIPQGKYFVLGDNRPYVSDSRYYGFIDQEDIIGVVKMRLFPLHEMTNF</sequence>
<dbReference type="AlphaFoldDB" id="A0A242CFC9"/>
<evidence type="ECO:0000259" key="4">
    <source>
        <dbReference type="Pfam" id="PF10502"/>
    </source>
</evidence>
<dbReference type="GO" id="GO:0009003">
    <property type="term" value="F:signal peptidase activity"/>
    <property type="evidence" value="ECO:0007669"/>
    <property type="project" value="UniProtKB-EC"/>
</dbReference>
<keyword evidence="3" id="KW-0645">Protease</keyword>
<proteinExistence type="inferred from homology"/>
<protein>
    <recommendedName>
        <fullName evidence="3">Signal peptidase I</fullName>
        <ecNumber evidence="3">3.4.21.89</ecNumber>
    </recommendedName>
</protein>
<dbReference type="InterPro" id="IPR000223">
    <property type="entry name" value="Pept_S26A_signal_pept_1"/>
</dbReference>
<evidence type="ECO:0000313" key="6">
    <source>
        <dbReference type="EMBL" id="OTO08945.1"/>
    </source>
</evidence>
<dbReference type="STRING" id="1834181.A5880_001945"/>
<evidence type="ECO:0000313" key="7">
    <source>
        <dbReference type="Proteomes" id="UP000195139"/>
    </source>
</evidence>
<dbReference type="EMBL" id="NGLE01000002">
    <property type="protein sequence ID" value="OTO08945.1"/>
    <property type="molecule type" value="Genomic_DNA"/>
</dbReference>